<dbReference type="EMBL" id="DVJN01000189">
    <property type="protein sequence ID" value="HIS93262.1"/>
    <property type="molecule type" value="Genomic_DNA"/>
</dbReference>
<gene>
    <name evidence="7" type="primary">ylqF</name>
    <name evidence="7" type="ORF">IAA84_09630</name>
</gene>
<evidence type="ECO:0000259" key="6">
    <source>
        <dbReference type="PROSITE" id="PS51721"/>
    </source>
</evidence>
<evidence type="ECO:0000256" key="3">
    <source>
        <dbReference type="ARBA" id="ARBA00023134"/>
    </source>
</evidence>
<feature type="binding site" evidence="5">
    <location>
        <position position="173"/>
    </location>
    <ligand>
        <name>GTP</name>
        <dbReference type="ChEBI" id="CHEBI:37565"/>
    </ligand>
</feature>
<evidence type="ECO:0000313" key="8">
    <source>
        <dbReference type="Proteomes" id="UP000824140"/>
    </source>
</evidence>
<accession>A0A9D1G1F7</accession>
<keyword evidence="4" id="KW-0963">Cytoplasm</keyword>
<keyword evidence="3 4" id="KW-0342">GTP-binding</keyword>
<dbReference type="InterPro" id="IPR019991">
    <property type="entry name" value="GTP-bd_ribosome_bgen"/>
</dbReference>
<comment type="caution">
    <text evidence="7">The sequence shown here is derived from an EMBL/GenBank/DDBJ whole genome shotgun (WGS) entry which is preliminary data.</text>
</comment>
<protein>
    <recommendedName>
        <fullName evidence="1 4">Ribosome biogenesis GTPase A</fullName>
    </recommendedName>
</protein>
<feature type="binding site" evidence="5">
    <location>
        <begin position="59"/>
        <end position="62"/>
    </location>
    <ligand>
        <name>GTP</name>
        <dbReference type="ChEBI" id="CHEBI:37565"/>
    </ligand>
</feature>
<dbReference type="SUPFAM" id="SSF52540">
    <property type="entry name" value="P-loop containing nucleoside triphosphate hydrolases"/>
    <property type="match status" value="1"/>
</dbReference>
<dbReference type="PROSITE" id="PS51721">
    <property type="entry name" value="G_CP"/>
    <property type="match status" value="1"/>
</dbReference>
<feature type="binding site" evidence="5">
    <location>
        <begin position="129"/>
        <end position="134"/>
    </location>
    <ligand>
        <name>GTP</name>
        <dbReference type="ChEBI" id="CHEBI:37565"/>
    </ligand>
</feature>
<dbReference type="Pfam" id="PF01926">
    <property type="entry name" value="MMR_HSR1"/>
    <property type="match status" value="1"/>
</dbReference>
<dbReference type="Proteomes" id="UP000824140">
    <property type="component" value="Unassembled WGS sequence"/>
</dbReference>
<keyword evidence="2 4" id="KW-0547">Nucleotide-binding</keyword>
<proteinExistence type="inferred from homology"/>
<dbReference type="PANTHER" id="PTHR45782:SF4">
    <property type="entry name" value="MITOCHONDRIAL RIBOSOME-ASSOCIATED GTPASE 1"/>
    <property type="match status" value="1"/>
</dbReference>
<feature type="domain" description="CP-type G" evidence="6">
    <location>
        <begin position="15"/>
        <end position="177"/>
    </location>
</feature>
<evidence type="ECO:0000256" key="1">
    <source>
        <dbReference type="ARBA" id="ARBA00014898"/>
    </source>
</evidence>
<organism evidence="7 8">
    <name type="scientific">Candidatus Alectryocaccomicrobium excrementavium</name>
    <dbReference type="NCBI Taxonomy" id="2840668"/>
    <lineage>
        <taxon>Bacteria</taxon>
        <taxon>Bacillati</taxon>
        <taxon>Bacillota</taxon>
        <taxon>Clostridia</taxon>
        <taxon>Candidatus Alectryocaccomicrobium</taxon>
    </lineage>
</organism>
<sequence>MPEINWYPGHMAKSRRMLEEQMRGIDAVIELCDARAPRATRNPMLSAVCKGRARVLVLNKADLANDAATKAWMDFYRAQGMFAVRFTATGGKTREILSFIQEATKEAVERMRARGANKTVRLMVIGVPNVGKSTLINRLRGGAVAKTADRPGVTRTRQWVKVGPYLEMLDTPGMLWPKLDDQEVAKTLAQLGSIRDQIIDGEELAGDLLSRLMRIAPEAACARFKLPLEAAGEMQPHELLEAAARGRGYLLSGGRLNTERAAAVVLDEFRAGKVGKITLERP</sequence>
<reference evidence="7" key="2">
    <citation type="journal article" date="2021" name="PeerJ">
        <title>Extensive microbial diversity within the chicken gut microbiome revealed by metagenomics and culture.</title>
        <authorList>
            <person name="Gilroy R."/>
            <person name="Ravi A."/>
            <person name="Getino M."/>
            <person name="Pursley I."/>
            <person name="Horton D.L."/>
            <person name="Alikhan N.F."/>
            <person name="Baker D."/>
            <person name="Gharbi K."/>
            <person name="Hall N."/>
            <person name="Watson M."/>
            <person name="Adriaenssens E.M."/>
            <person name="Foster-Nyarko E."/>
            <person name="Jarju S."/>
            <person name="Secka A."/>
            <person name="Antonio M."/>
            <person name="Oren A."/>
            <person name="Chaudhuri R.R."/>
            <person name="La Ragione R."/>
            <person name="Hildebrand F."/>
            <person name="Pallen M.J."/>
        </authorList>
    </citation>
    <scope>NUCLEOTIDE SEQUENCE</scope>
    <source>
        <strain evidence="7">13766</strain>
    </source>
</reference>
<dbReference type="InterPro" id="IPR027417">
    <property type="entry name" value="P-loop_NTPase"/>
</dbReference>
<dbReference type="InterPro" id="IPR023179">
    <property type="entry name" value="GTP-bd_ortho_bundle_sf"/>
</dbReference>
<dbReference type="InterPro" id="IPR030378">
    <property type="entry name" value="G_CP_dom"/>
</dbReference>
<name>A0A9D1G1F7_9FIRM</name>
<evidence type="ECO:0000313" key="7">
    <source>
        <dbReference type="EMBL" id="HIS93262.1"/>
    </source>
</evidence>
<evidence type="ECO:0000256" key="2">
    <source>
        <dbReference type="ARBA" id="ARBA00022741"/>
    </source>
</evidence>
<dbReference type="AlphaFoldDB" id="A0A9D1G1F7"/>
<dbReference type="NCBIfam" id="TIGR03596">
    <property type="entry name" value="GTPase_YlqF"/>
    <property type="match status" value="1"/>
</dbReference>
<dbReference type="PANTHER" id="PTHR45782">
    <property type="entry name" value="MITOCHONDRIAL RIBOSOME-ASSOCIATED GTPASE 1"/>
    <property type="match status" value="1"/>
</dbReference>
<comment type="subcellular location">
    <subcellularLocation>
        <location evidence="4">Cytoplasm</location>
    </subcellularLocation>
</comment>
<dbReference type="InterPro" id="IPR006073">
    <property type="entry name" value="GTP-bd"/>
</dbReference>
<dbReference type="PIRSF" id="PIRSF006230">
    <property type="entry name" value="MG442"/>
    <property type="match status" value="1"/>
</dbReference>
<comment type="similarity">
    <text evidence="4">Belongs to the TRAFAC class YlqF/YawG GTPase family. MTG1 subfamily.</text>
</comment>
<dbReference type="InterPro" id="IPR016478">
    <property type="entry name" value="GTPase_MTG1"/>
</dbReference>
<reference evidence="7" key="1">
    <citation type="submission" date="2020-10" db="EMBL/GenBank/DDBJ databases">
        <authorList>
            <person name="Gilroy R."/>
        </authorList>
    </citation>
    <scope>NUCLEOTIDE SEQUENCE</scope>
    <source>
        <strain evidence="7">13766</strain>
    </source>
</reference>
<dbReference type="Gene3D" id="3.40.50.300">
    <property type="entry name" value="P-loop containing nucleotide triphosphate hydrolases"/>
    <property type="match status" value="1"/>
</dbReference>
<comment type="function">
    <text evidence="4">Required for a late step of 50S ribosomal subunit assembly. Has GTPase activity.</text>
</comment>
<dbReference type="GO" id="GO:0006412">
    <property type="term" value="P:translation"/>
    <property type="evidence" value="ECO:0007669"/>
    <property type="project" value="TreeGrafter"/>
</dbReference>
<dbReference type="Gene3D" id="1.10.1580.10">
    <property type="match status" value="1"/>
</dbReference>
<dbReference type="GO" id="GO:0005737">
    <property type="term" value="C:cytoplasm"/>
    <property type="evidence" value="ECO:0007669"/>
    <property type="project" value="UniProtKB-SubCell"/>
</dbReference>
<dbReference type="GO" id="GO:0005525">
    <property type="term" value="F:GTP binding"/>
    <property type="evidence" value="ECO:0007669"/>
    <property type="project" value="UniProtKB-KW"/>
</dbReference>
<evidence type="ECO:0000256" key="5">
    <source>
        <dbReference type="PIRSR" id="PIRSR006230-1"/>
    </source>
</evidence>
<evidence type="ECO:0000256" key="4">
    <source>
        <dbReference type="PIRNR" id="PIRNR006230"/>
    </source>
</evidence>
<dbReference type="GO" id="GO:0003924">
    <property type="term" value="F:GTPase activity"/>
    <property type="evidence" value="ECO:0007669"/>
    <property type="project" value="TreeGrafter"/>
</dbReference>
<dbReference type="CDD" id="cd01856">
    <property type="entry name" value="YlqF"/>
    <property type="match status" value="1"/>
</dbReference>